<evidence type="ECO:0000313" key="2">
    <source>
        <dbReference type="EMBL" id="WLQ43335.1"/>
    </source>
</evidence>
<gene>
    <name evidence="2" type="ORF">P8A22_27520</name>
</gene>
<feature type="transmembrane region" description="Helical" evidence="1">
    <location>
        <begin position="98"/>
        <end position="119"/>
    </location>
</feature>
<protein>
    <recommendedName>
        <fullName evidence="4">Tat (Twin-arginine translocation) pathway signal sequence</fullName>
    </recommendedName>
</protein>
<dbReference type="EMBL" id="CP120992">
    <property type="protein sequence ID" value="WLQ43335.1"/>
    <property type="molecule type" value="Genomic_DNA"/>
</dbReference>
<proteinExistence type="predicted"/>
<evidence type="ECO:0000256" key="1">
    <source>
        <dbReference type="SAM" id="Phobius"/>
    </source>
</evidence>
<feature type="transmembrane region" description="Helical" evidence="1">
    <location>
        <begin position="215"/>
        <end position="236"/>
    </location>
</feature>
<keyword evidence="1" id="KW-0812">Transmembrane</keyword>
<dbReference type="Proteomes" id="UP001229952">
    <property type="component" value="Chromosome"/>
</dbReference>
<keyword evidence="3" id="KW-1185">Reference proteome</keyword>
<feature type="transmembrane region" description="Helical" evidence="1">
    <location>
        <begin position="21"/>
        <end position="41"/>
    </location>
</feature>
<feature type="transmembrane region" description="Helical" evidence="1">
    <location>
        <begin position="257"/>
        <end position="276"/>
    </location>
</feature>
<reference evidence="2 3" key="1">
    <citation type="submission" date="2023-03" db="EMBL/GenBank/DDBJ databases">
        <title>Isolation and description of six Streptomyces strains from soil environments, able to metabolize different microbial glucans.</title>
        <authorList>
            <person name="Widen T."/>
            <person name="Larsbrink J."/>
        </authorList>
    </citation>
    <scope>NUCLEOTIDE SEQUENCE [LARGE SCALE GENOMIC DNA]</scope>
    <source>
        <strain evidence="2 3">Mut2</strain>
    </source>
</reference>
<feature type="transmembrane region" description="Helical" evidence="1">
    <location>
        <begin position="131"/>
        <end position="155"/>
    </location>
</feature>
<evidence type="ECO:0000313" key="3">
    <source>
        <dbReference type="Proteomes" id="UP001229952"/>
    </source>
</evidence>
<dbReference type="RefSeq" id="WP_306090885.1">
    <property type="nucleotide sequence ID" value="NZ_CP120992.1"/>
</dbReference>
<keyword evidence="1" id="KW-1133">Transmembrane helix</keyword>
<evidence type="ECO:0008006" key="4">
    <source>
        <dbReference type="Google" id="ProtNLM"/>
    </source>
</evidence>
<keyword evidence="1" id="KW-0472">Membrane</keyword>
<name>A0ABY9I907_9ACTN</name>
<organism evidence="2 3">
    <name type="scientific">Streptomyces laculatispora</name>
    <dbReference type="NCBI Taxonomy" id="887464"/>
    <lineage>
        <taxon>Bacteria</taxon>
        <taxon>Bacillati</taxon>
        <taxon>Actinomycetota</taxon>
        <taxon>Actinomycetes</taxon>
        <taxon>Kitasatosporales</taxon>
        <taxon>Streptomycetaceae</taxon>
        <taxon>Streptomyces</taxon>
    </lineage>
</organism>
<sequence length="293" mass="30171">MSTTSPPNSPPGPSRTAAVPARAVTVLSALAVALVPAFVLAPGPVAGSMSGGGHGDRRELDDRLSASFVDYWESGERSLPPGLQGVVEYWSRYHVVKAVVAAVLLAVLVALGVLLRNAFLRAGALTAGRRAALASAGAFVAALALFSLAMVMANIQGALAPFSSLMSMLPVHASHGELADVLGQIRRQLAGYPDAGGPTPPPIEVMVSDFGRYHAVLAVAATVVALSFVVISAVSWRRFAGTAASDRRTRRVFRASGLLWALLAAAVLVIAVANTATTADPAPALLAFFEGGW</sequence>
<accession>A0ABY9I907</accession>